<dbReference type="Proteomes" id="UP000704762">
    <property type="component" value="Unassembled WGS sequence"/>
</dbReference>
<dbReference type="InterPro" id="IPR029062">
    <property type="entry name" value="Class_I_gatase-like"/>
</dbReference>
<keyword evidence="2" id="KW-0315">Glutamine amidotransferase</keyword>
<gene>
    <name evidence="2" type="ORF">JOE57_002391</name>
</gene>
<evidence type="ECO:0000313" key="2">
    <source>
        <dbReference type="EMBL" id="MBM7799470.1"/>
    </source>
</evidence>
<proteinExistence type="predicted"/>
<dbReference type="InterPro" id="IPR029010">
    <property type="entry name" value="ThuA-like"/>
</dbReference>
<evidence type="ECO:0000313" key="3">
    <source>
        <dbReference type="Proteomes" id="UP000704762"/>
    </source>
</evidence>
<sequence length="234" mass="25766">MKKIVVLAGEPEYGAQDSMRPIADLLASALDVSIDYREPSVIADEPDFPESSFGDLSTLSDADLLIIYTRFRRLIDADMVALDSYLQGGGGVVGLRTSTHAFRFEPGSRWYSWNDSFGRDVLGSPWISHHGHSSSTDVAVLDDAPADLVQGLPREFHVRSWLYRTELAGWAHPILSGNPVDPETQPDQGPVAWYGTPQGRRTFYTSLGHVEDLAEDAVRRLLVNAVAWTLGGRP</sequence>
<dbReference type="EMBL" id="JAFBCF010000001">
    <property type="protein sequence ID" value="MBM7799470.1"/>
    <property type="molecule type" value="Genomic_DNA"/>
</dbReference>
<evidence type="ECO:0000259" key="1">
    <source>
        <dbReference type="Pfam" id="PF06283"/>
    </source>
</evidence>
<dbReference type="Gene3D" id="3.40.50.880">
    <property type="match status" value="1"/>
</dbReference>
<reference evidence="2 3" key="1">
    <citation type="submission" date="2021-01" db="EMBL/GenBank/DDBJ databases">
        <title>Sequencing the genomes of 1000 actinobacteria strains.</title>
        <authorList>
            <person name="Klenk H.-P."/>
        </authorList>
    </citation>
    <scope>NUCLEOTIDE SEQUENCE [LARGE SCALE GENOMIC DNA]</scope>
    <source>
        <strain evidence="2 3">DSM 18662</strain>
    </source>
</reference>
<dbReference type="Pfam" id="PF06283">
    <property type="entry name" value="ThuA"/>
    <property type="match status" value="1"/>
</dbReference>
<dbReference type="RefSeq" id="WP_204918257.1">
    <property type="nucleotide sequence ID" value="NZ_BAAAQP010000003.1"/>
</dbReference>
<feature type="domain" description="ThuA-like" evidence="1">
    <location>
        <begin position="51"/>
        <end position="229"/>
    </location>
</feature>
<protein>
    <submittedName>
        <fullName evidence="2">Type 1 glutamine amidotransferase</fullName>
    </submittedName>
</protein>
<name>A0ABS2RKE1_9ACTN</name>
<comment type="caution">
    <text evidence="2">The sequence shown here is derived from an EMBL/GenBank/DDBJ whole genome shotgun (WGS) entry which is preliminary data.</text>
</comment>
<organism evidence="2 3">
    <name type="scientific">Microlunatus panaciterrae</name>
    <dbReference type="NCBI Taxonomy" id="400768"/>
    <lineage>
        <taxon>Bacteria</taxon>
        <taxon>Bacillati</taxon>
        <taxon>Actinomycetota</taxon>
        <taxon>Actinomycetes</taxon>
        <taxon>Propionibacteriales</taxon>
        <taxon>Propionibacteriaceae</taxon>
        <taxon>Microlunatus</taxon>
    </lineage>
</organism>
<dbReference type="SUPFAM" id="SSF52317">
    <property type="entry name" value="Class I glutamine amidotransferase-like"/>
    <property type="match status" value="1"/>
</dbReference>
<keyword evidence="3" id="KW-1185">Reference proteome</keyword>
<accession>A0ABS2RKE1</accession>